<evidence type="ECO:0000259" key="4">
    <source>
        <dbReference type="PROSITE" id="PS50020"/>
    </source>
</evidence>
<keyword evidence="7" id="KW-1185">Reference proteome</keyword>
<feature type="region of interest" description="Disordered" evidence="3">
    <location>
        <begin position="70"/>
        <end position="103"/>
    </location>
</feature>
<dbReference type="FunFam" id="1.10.10.440:FF:000028">
    <property type="entry name" value="Pre-mRNA-processing protein 40C"/>
    <property type="match status" value="1"/>
</dbReference>
<feature type="domain" description="FF" evidence="5">
    <location>
        <begin position="786"/>
        <end position="841"/>
    </location>
</feature>
<evidence type="ECO:0000256" key="1">
    <source>
        <dbReference type="ARBA" id="ARBA00022737"/>
    </source>
</evidence>
<evidence type="ECO:0000256" key="3">
    <source>
        <dbReference type="SAM" id="MobiDB-lite"/>
    </source>
</evidence>
<gene>
    <name evidence="6" type="ORF">RHGRI_026319</name>
</gene>
<feature type="compositionally biased region" description="Polar residues" evidence="3">
    <location>
        <begin position="415"/>
        <end position="429"/>
    </location>
</feature>
<evidence type="ECO:0000259" key="5">
    <source>
        <dbReference type="PROSITE" id="PS51676"/>
    </source>
</evidence>
<dbReference type="PROSITE" id="PS01159">
    <property type="entry name" value="WW_DOMAIN_1"/>
    <property type="match status" value="1"/>
</dbReference>
<feature type="compositionally biased region" description="Low complexity" evidence="3">
    <location>
        <begin position="21"/>
        <end position="34"/>
    </location>
</feature>
<organism evidence="6 7">
    <name type="scientific">Rhododendron griersonianum</name>
    <dbReference type="NCBI Taxonomy" id="479676"/>
    <lineage>
        <taxon>Eukaryota</taxon>
        <taxon>Viridiplantae</taxon>
        <taxon>Streptophyta</taxon>
        <taxon>Embryophyta</taxon>
        <taxon>Tracheophyta</taxon>
        <taxon>Spermatophyta</taxon>
        <taxon>Magnoliopsida</taxon>
        <taxon>eudicotyledons</taxon>
        <taxon>Gunneridae</taxon>
        <taxon>Pentapetalae</taxon>
        <taxon>asterids</taxon>
        <taxon>Ericales</taxon>
        <taxon>Ericaceae</taxon>
        <taxon>Ericoideae</taxon>
        <taxon>Rhodoreae</taxon>
        <taxon>Rhododendron</taxon>
    </lineage>
</organism>
<dbReference type="CDD" id="cd00201">
    <property type="entry name" value="WW"/>
    <property type="match status" value="1"/>
</dbReference>
<evidence type="ECO:0000313" key="7">
    <source>
        <dbReference type="Proteomes" id="UP000823749"/>
    </source>
</evidence>
<feature type="compositionally biased region" description="Low complexity" evidence="3">
    <location>
        <begin position="275"/>
        <end position="293"/>
    </location>
</feature>
<dbReference type="Gene3D" id="2.20.70.10">
    <property type="match status" value="2"/>
</dbReference>
<dbReference type="PANTHER" id="PTHR15377">
    <property type="entry name" value="TRANSCRIPTION ELONGATION REGULATOR 1"/>
    <property type="match status" value="1"/>
</dbReference>
<feature type="region of interest" description="Disordered" evidence="3">
    <location>
        <begin position="978"/>
        <end position="997"/>
    </location>
</feature>
<protein>
    <recommendedName>
        <fullName evidence="8">Pre-mRNA-processing protein 40C</fullName>
    </recommendedName>
</protein>
<feature type="domain" description="FF" evidence="5">
    <location>
        <begin position="854"/>
        <end position="908"/>
    </location>
</feature>
<feature type="domain" description="FF" evidence="5">
    <location>
        <begin position="1016"/>
        <end position="1081"/>
    </location>
</feature>
<dbReference type="Pfam" id="PF01846">
    <property type="entry name" value="FF"/>
    <property type="match status" value="5"/>
</dbReference>
<feature type="domain" description="WW" evidence="4">
    <location>
        <begin position="457"/>
        <end position="484"/>
    </location>
</feature>
<feature type="region of interest" description="Disordered" evidence="3">
    <location>
        <begin position="627"/>
        <end position="694"/>
    </location>
</feature>
<feature type="region of interest" description="Disordered" evidence="3">
    <location>
        <begin position="593"/>
        <end position="612"/>
    </location>
</feature>
<evidence type="ECO:0000256" key="2">
    <source>
        <dbReference type="SAM" id="Coils"/>
    </source>
</evidence>
<feature type="compositionally biased region" description="Basic and acidic residues" evidence="3">
    <location>
        <begin position="982"/>
        <end position="991"/>
    </location>
</feature>
<dbReference type="PROSITE" id="PS50020">
    <property type="entry name" value="WW_DOMAIN_2"/>
    <property type="match status" value="1"/>
</dbReference>
<feature type="compositionally biased region" description="Polar residues" evidence="3">
    <location>
        <begin position="39"/>
        <end position="53"/>
    </location>
</feature>
<feature type="compositionally biased region" description="Polar residues" evidence="3">
    <location>
        <begin position="232"/>
        <end position="241"/>
    </location>
</feature>
<dbReference type="SMART" id="SM00456">
    <property type="entry name" value="WW"/>
    <property type="match status" value="1"/>
</dbReference>
<dbReference type="InterPro" id="IPR001202">
    <property type="entry name" value="WW_dom"/>
</dbReference>
<accession>A0AAV6ISH0</accession>
<name>A0AAV6ISH0_9ERIC</name>
<dbReference type="GO" id="GO:0070063">
    <property type="term" value="F:RNA polymerase binding"/>
    <property type="evidence" value="ECO:0007669"/>
    <property type="project" value="InterPro"/>
</dbReference>
<feature type="compositionally biased region" description="Basic and acidic residues" evidence="3">
    <location>
        <begin position="662"/>
        <end position="674"/>
    </location>
</feature>
<dbReference type="SMART" id="SM00441">
    <property type="entry name" value="FF"/>
    <property type="match status" value="5"/>
</dbReference>
<feature type="region of interest" description="Disordered" evidence="3">
    <location>
        <begin position="232"/>
        <end position="298"/>
    </location>
</feature>
<dbReference type="Proteomes" id="UP000823749">
    <property type="component" value="Chromosome 9"/>
</dbReference>
<dbReference type="PROSITE" id="PS51676">
    <property type="entry name" value="FF"/>
    <property type="match status" value="4"/>
</dbReference>
<dbReference type="InterPro" id="IPR036517">
    <property type="entry name" value="FF_domain_sf"/>
</dbReference>
<feature type="region of interest" description="Disordered" evidence="3">
    <location>
        <begin position="1"/>
        <end position="53"/>
    </location>
</feature>
<reference evidence="6" key="1">
    <citation type="submission" date="2020-08" db="EMBL/GenBank/DDBJ databases">
        <title>Plant Genome Project.</title>
        <authorList>
            <person name="Zhang R.-G."/>
        </authorList>
    </citation>
    <scope>NUCLEOTIDE SEQUENCE</scope>
    <source>
        <strain evidence="6">WSP0</strain>
        <tissue evidence="6">Leaf</tissue>
    </source>
</reference>
<proteinExistence type="predicted"/>
<dbReference type="AlphaFoldDB" id="A0AAV6ISH0"/>
<dbReference type="EMBL" id="JACTNZ010000009">
    <property type="protein sequence ID" value="KAG5531653.1"/>
    <property type="molecule type" value="Genomic_DNA"/>
</dbReference>
<dbReference type="Pfam" id="PF00397">
    <property type="entry name" value="WW"/>
    <property type="match status" value="1"/>
</dbReference>
<evidence type="ECO:0008006" key="8">
    <source>
        <dbReference type="Google" id="ProtNLM"/>
    </source>
</evidence>
<dbReference type="InterPro" id="IPR002713">
    <property type="entry name" value="FF_domain"/>
</dbReference>
<feature type="region of interest" description="Disordered" evidence="3">
    <location>
        <begin position="146"/>
        <end position="171"/>
    </location>
</feature>
<feature type="compositionally biased region" description="Low complexity" evidence="3">
    <location>
        <begin position="70"/>
        <end position="88"/>
    </location>
</feature>
<dbReference type="PANTHER" id="PTHR15377:SF3">
    <property type="entry name" value="WW DOMAIN-CONTAINING PROTEIN"/>
    <property type="match status" value="1"/>
</dbReference>
<keyword evidence="2" id="KW-0175">Coiled coil</keyword>
<dbReference type="SUPFAM" id="SSF81698">
    <property type="entry name" value="FF domain"/>
    <property type="match status" value="5"/>
</dbReference>
<dbReference type="SUPFAM" id="SSF51045">
    <property type="entry name" value="WW domain"/>
    <property type="match status" value="1"/>
</dbReference>
<feature type="compositionally biased region" description="Low complexity" evidence="3">
    <location>
        <begin position="243"/>
        <end position="257"/>
    </location>
</feature>
<evidence type="ECO:0000313" key="6">
    <source>
        <dbReference type="EMBL" id="KAG5531653.1"/>
    </source>
</evidence>
<dbReference type="InterPro" id="IPR045148">
    <property type="entry name" value="TCRG1-like"/>
</dbReference>
<feature type="region of interest" description="Disordered" evidence="3">
    <location>
        <begin position="405"/>
        <end position="436"/>
    </location>
</feature>
<dbReference type="GO" id="GO:0003712">
    <property type="term" value="F:transcription coregulator activity"/>
    <property type="evidence" value="ECO:0007669"/>
    <property type="project" value="TreeGrafter"/>
</dbReference>
<sequence>MASPAWLPQEMQTLASQSSVPASGSSTPTAATGPLVGARTSTSNGGTGPASSPSFSYNVFPNVGTGSGSSQLLSSSPVIESNSSSSSSFIQPPVPGLSGNNGPSFSYNIPNGVVGTPGSQQSQLSTVRVTIFTKAILLSVAQGRKNAPPDAASLQPPVPGQPAGPNSFLAGTNAQIMLPPAPSSVASKGASTNSMSFSFNGSPRPMQSTLLTESVHNSSVDITLETGTFPSAPSVSQSFAQPSHATSSSTTAVSSSHNLSPATLRIPTAPSFHVPPGTSGTPGTTAPPGISSSAPLPSNLTVPPPAMDSSSSALLRPIMPGTPFPSNQAIQHQAYTPYPSVPPVGAPSHGPWLQPPQLSGFPRLPFLPYPATFSGHFPLPPRGMSLPSVPLPDAQPPGVTSLGTHGGIPRISVASGPQLTTGSGMQQESPPAIDNGQNVIDVGNKDGAAVGEQVDAWTAHKTETGIVYYYNALTGESTYVKPEGFNGEPDKVTAQPTPVSWDKLAGTDWALVTTNDGKRYYHNVKTKIFIDTIVSPHTLSSFFLDQLSSWQIPSEVTELRRKQDGDTLKEESMSVPNTNVLTEMGSAPVSLSAPALNTGGRDSTALRVSGMPGSSSALDLIKKKLQDSGAPATSSPIPTFSGPVASESNASRVVDTTVKGPQNEKSKDKLKDANGDGNMSDSSSDSEDVDSGPTKEECIIQFKEMLKERGVAPFSKWDKELPKIVFDPRFKVRMTLMCNPSFSCLIMHYTQQLFPAIPGYSARRALFDHYVRTRADEERKEKRAAQKAAMEGFKQLLEEAKEDIDHNTDYQTFKKKWGHDLRFEALERKERESLLNERILPLKRVAEEKARAIRAAAASSFKCMLQEKADITTSSRWSKVKDSLRNDPRYKSVKHGDREIMFNEYISELKFAEEEAERVARAKQEEQEKLKERERALRKRKEREEQEVERVRSKARRKEAVETYQALLVETIKDPQASWTESKPKLEKDPQGRAANPYLDQSDLEKLFREHVKMLLERCVYEFRALLSDVITPEVAAQDTEDAKTATTSWSTAKRLLKADPRYAKMPRKERESLWRRHVEEMQRRQKKLAVDQEGGGRGGGGEKNSFLRNIKNFSDLSRRAHHLFALNLCGSVRTV</sequence>
<feature type="compositionally biased region" description="Polar residues" evidence="3">
    <location>
        <begin position="10"/>
        <end position="20"/>
    </location>
</feature>
<dbReference type="InterPro" id="IPR036020">
    <property type="entry name" value="WW_dom_sf"/>
</dbReference>
<dbReference type="GO" id="GO:0005634">
    <property type="term" value="C:nucleus"/>
    <property type="evidence" value="ECO:0007669"/>
    <property type="project" value="TreeGrafter"/>
</dbReference>
<keyword evidence="1" id="KW-0677">Repeat</keyword>
<comment type="caution">
    <text evidence="6">The sequence shown here is derived from an EMBL/GenBank/DDBJ whole genome shotgun (WGS) entry which is preliminary data.</text>
</comment>
<feature type="domain" description="FF" evidence="5">
    <location>
        <begin position="957"/>
        <end position="1014"/>
    </location>
</feature>
<dbReference type="FunFam" id="1.10.10.440:FF:000020">
    <property type="entry name" value="Pre-mRNA-processing protein 40C"/>
    <property type="match status" value="1"/>
</dbReference>
<dbReference type="Gene3D" id="1.10.10.440">
    <property type="entry name" value="FF domain"/>
    <property type="match status" value="5"/>
</dbReference>
<feature type="coiled-coil region" evidence="2">
    <location>
        <begin position="902"/>
        <end position="961"/>
    </location>
</feature>